<dbReference type="PANTHER" id="PTHR48021">
    <property type="match status" value="1"/>
</dbReference>
<dbReference type="Gene3D" id="1.20.1250.20">
    <property type="entry name" value="MFS general substrate transporter like domains"/>
    <property type="match status" value="1"/>
</dbReference>
<dbReference type="SUPFAM" id="SSF103473">
    <property type="entry name" value="MFS general substrate transporter"/>
    <property type="match status" value="1"/>
</dbReference>
<evidence type="ECO:0000256" key="5">
    <source>
        <dbReference type="SAM" id="Phobius"/>
    </source>
</evidence>
<feature type="transmembrane region" description="Helical" evidence="5">
    <location>
        <begin position="173"/>
        <end position="198"/>
    </location>
</feature>
<dbReference type="PANTHER" id="PTHR48021:SF1">
    <property type="entry name" value="GH07001P-RELATED"/>
    <property type="match status" value="1"/>
</dbReference>
<evidence type="ECO:0000313" key="6">
    <source>
        <dbReference type="Proteomes" id="UP000694843"/>
    </source>
</evidence>
<evidence type="ECO:0000256" key="4">
    <source>
        <dbReference type="ARBA" id="ARBA00023136"/>
    </source>
</evidence>
<dbReference type="Pfam" id="PF00083">
    <property type="entry name" value="Sugar_tr"/>
    <property type="match status" value="1"/>
</dbReference>
<dbReference type="PRINTS" id="PR00171">
    <property type="entry name" value="SUGRTRNSPORT"/>
</dbReference>
<accession>A0A8B7P6S3</accession>
<feature type="transmembrane region" description="Helical" evidence="5">
    <location>
        <begin position="72"/>
        <end position="96"/>
    </location>
</feature>
<dbReference type="GO" id="GO:0016020">
    <property type="term" value="C:membrane"/>
    <property type="evidence" value="ECO:0007669"/>
    <property type="project" value="UniProtKB-SubCell"/>
</dbReference>
<comment type="subcellular location">
    <subcellularLocation>
        <location evidence="1">Membrane</location>
        <topology evidence="1">Multi-pass membrane protein</topology>
    </subcellularLocation>
</comment>
<gene>
    <name evidence="7" type="primary">LOC108677158</name>
</gene>
<reference evidence="7" key="1">
    <citation type="submission" date="2025-08" db="UniProtKB">
        <authorList>
            <consortium name="RefSeq"/>
        </authorList>
    </citation>
    <scope>IDENTIFICATION</scope>
    <source>
        <tissue evidence="7">Whole organism</tissue>
    </source>
</reference>
<keyword evidence="2 5" id="KW-0812">Transmembrane</keyword>
<feature type="non-terminal residue" evidence="7">
    <location>
        <position position="1"/>
    </location>
</feature>
<keyword evidence="6" id="KW-1185">Reference proteome</keyword>
<dbReference type="InterPro" id="IPR005828">
    <property type="entry name" value="MFS_sugar_transport-like"/>
</dbReference>
<evidence type="ECO:0000313" key="7">
    <source>
        <dbReference type="RefSeq" id="XP_018020816.1"/>
    </source>
</evidence>
<feature type="transmembrane region" description="Helical" evidence="5">
    <location>
        <begin position="140"/>
        <end position="161"/>
    </location>
</feature>
<dbReference type="OrthoDB" id="6612291at2759"/>
<dbReference type="AlphaFoldDB" id="A0A8B7P6S3"/>
<evidence type="ECO:0000256" key="1">
    <source>
        <dbReference type="ARBA" id="ARBA00004141"/>
    </source>
</evidence>
<evidence type="ECO:0000256" key="3">
    <source>
        <dbReference type="ARBA" id="ARBA00022989"/>
    </source>
</evidence>
<dbReference type="KEGG" id="hazt:108677158"/>
<dbReference type="OMA" id="IGRRWIV"/>
<protein>
    <submittedName>
        <fullName evidence="7">Facilitated trehalose transporter Tret1-like</fullName>
    </submittedName>
</protein>
<sequence length="217" mass="24009">QSPEKAFVTVLIFCRESPAFLLSAGKVEDARRSLQMLRGDDYNIEPELLDLSSVVGSRLNVVSVAALGAREVVGVLVTALMLMFFQQYSGVFALLFNMKEMFQLAGVPISADAASITVACFQLATATAVAPFMDQLPRKLLLLVSTAVMAVALLILGAFFYLLEERRADNVSWIPIVFYILYIVAYSVGLGPVPWVLLGQWMDFFRKLIDGWNFPEI</sequence>
<evidence type="ECO:0000256" key="2">
    <source>
        <dbReference type="ARBA" id="ARBA00022692"/>
    </source>
</evidence>
<proteinExistence type="predicted"/>
<dbReference type="GeneID" id="108677158"/>
<organism evidence="6 7">
    <name type="scientific">Hyalella azteca</name>
    <name type="common">Amphipod</name>
    <dbReference type="NCBI Taxonomy" id="294128"/>
    <lineage>
        <taxon>Eukaryota</taxon>
        <taxon>Metazoa</taxon>
        <taxon>Ecdysozoa</taxon>
        <taxon>Arthropoda</taxon>
        <taxon>Crustacea</taxon>
        <taxon>Multicrustacea</taxon>
        <taxon>Malacostraca</taxon>
        <taxon>Eumalacostraca</taxon>
        <taxon>Peracarida</taxon>
        <taxon>Amphipoda</taxon>
        <taxon>Senticaudata</taxon>
        <taxon>Talitrida</taxon>
        <taxon>Talitroidea</taxon>
        <taxon>Hyalellidae</taxon>
        <taxon>Hyalella</taxon>
    </lineage>
</organism>
<dbReference type="InterPro" id="IPR003663">
    <property type="entry name" value="Sugar/inositol_transpt"/>
</dbReference>
<dbReference type="InterPro" id="IPR036259">
    <property type="entry name" value="MFS_trans_sf"/>
</dbReference>
<keyword evidence="3 5" id="KW-1133">Transmembrane helix</keyword>
<dbReference type="RefSeq" id="XP_018020816.1">
    <property type="nucleotide sequence ID" value="XM_018165327.1"/>
</dbReference>
<dbReference type="GO" id="GO:0022857">
    <property type="term" value="F:transmembrane transporter activity"/>
    <property type="evidence" value="ECO:0007669"/>
    <property type="project" value="InterPro"/>
</dbReference>
<dbReference type="InterPro" id="IPR050549">
    <property type="entry name" value="MFS_Trehalose_Transporter"/>
</dbReference>
<name>A0A8B7P6S3_HYAAZ</name>
<dbReference type="Proteomes" id="UP000694843">
    <property type="component" value="Unplaced"/>
</dbReference>
<keyword evidence="4 5" id="KW-0472">Membrane</keyword>